<gene>
    <name evidence="1" type="ORF">S03H2_43640</name>
</gene>
<protein>
    <submittedName>
        <fullName evidence="1">Uncharacterized protein</fullName>
    </submittedName>
</protein>
<dbReference type="InterPro" id="IPR027417">
    <property type="entry name" value="P-loop_NTPase"/>
</dbReference>
<comment type="caution">
    <text evidence="1">The sequence shown here is derived from an EMBL/GenBank/DDBJ whole genome shotgun (WGS) entry which is preliminary data.</text>
</comment>
<feature type="non-terminal residue" evidence="1">
    <location>
        <position position="269"/>
    </location>
</feature>
<evidence type="ECO:0000313" key="1">
    <source>
        <dbReference type="EMBL" id="GAH72034.1"/>
    </source>
</evidence>
<accession>X1J118</accession>
<organism evidence="1">
    <name type="scientific">marine sediment metagenome</name>
    <dbReference type="NCBI Taxonomy" id="412755"/>
    <lineage>
        <taxon>unclassified sequences</taxon>
        <taxon>metagenomes</taxon>
        <taxon>ecological metagenomes</taxon>
    </lineage>
</organism>
<name>X1J118_9ZZZZ</name>
<dbReference type="Gene3D" id="3.40.50.300">
    <property type="entry name" value="P-loop containing nucleotide triphosphate hydrolases"/>
    <property type="match status" value="1"/>
</dbReference>
<dbReference type="AlphaFoldDB" id="X1J118"/>
<dbReference type="EMBL" id="BARU01027244">
    <property type="protein sequence ID" value="GAH72034.1"/>
    <property type="molecule type" value="Genomic_DNA"/>
</dbReference>
<sequence>KVEKEEVEKCVVIATHACFHWKTDYLKAIPDHMLENVNPDILVTIIHNLKDIKRNLAENSNRRFVDVDETDIIYWQNREIEETHNWADSLELTKNNFLVARNEPAETLYKIIFEEGKKKIYFSYPMSYSGERDEATKLIGKLREMDYVVFDPASIDDVKYVEDLVKSKPEVYESLADNVDDQTVKIDYLLIDQSNMVIVRYPEEKIPGYENRSDGMYIPLSVGVICEMVHGHYGGKRVYAVWLPEKDPSPFFEFYCKKCFRKEEELLEH</sequence>
<feature type="non-terminal residue" evidence="1">
    <location>
        <position position="1"/>
    </location>
</feature>
<proteinExistence type="predicted"/>
<reference evidence="1" key="1">
    <citation type="journal article" date="2014" name="Front. Microbiol.">
        <title>High frequency of phylogenetically diverse reductive dehalogenase-homologous genes in deep subseafloor sedimentary metagenomes.</title>
        <authorList>
            <person name="Kawai M."/>
            <person name="Futagami T."/>
            <person name="Toyoda A."/>
            <person name="Takaki Y."/>
            <person name="Nishi S."/>
            <person name="Hori S."/>
            <person name="Arai W."/>
            <person name="Tsubouchi T."/>
            <person name="Morono Y."/>
            <person name="Uchiyama I."/>
            <person name="Ito T."/>
            <person name="Fujiyama A."/>
            <person name="Inagaki F."/>
            <person name="Takami H."/>
        </authorList>
    </citation>
    <scope>NUCLEOTIDE SEQUENCE</scope>
    <source>
        <strain evidence="1">Expedition CK06-06</strain>
    </source>
</reference>